<dbReference type="InterPro" id="IPR015943">
    <property type="entry name" value="WD40/YVTN_repeat-like_dom_sf"/>
</dbReference>
<dbReference type="InterPro" id="IPR006311">
    <property type="entry name" value="TAT_signal"/>
</dbReference>
<gene>
    <name evidence="2" type="ORF">BJ994_000223</name>
</gene>
<dbReference type="PROSITE" id="PS51318">
    <property type="entry name" value="TAT"/>
    <property type="match status" value="1"/>
</dbReference>
<reference evidence="2 3" key="1">
    <citation type="submission" date="2020-03" db="EMBL/GenBank/DDBJ databases">
        <title>Sequencing the genomes of 1000 actinobacteria strains.</title>
        <authorList>
            <person name="Klenk H.-P."/>
        </authorList>
    </citation>
    <scope>NUCLEOTIDE SEQUENCE [LARGE SCALE GENOMIC DNA]</scope>
    <source>
        <strain evidence="2 3">DSM 16403</strain>
    </source>
</reference>
<organism evidence="2 3">
    <name type="scientific">Arthrobacter pigmenti</name>
    <dbReference type="NCBI Taxonomy" id="271432"/>
    <lineage>
        <taxon>Bacteria</taxon>
        <taxon>Bacillati</taxon>
        <taxon>Actinomycetota</taxon>
        <taxon>Actinomycetes</taxon>
        <taxon>Micrococcales</taxon>
        <taxon>Micrococcaceae</taxon>
        <taxon>Arthrobacter</taxon>
    </lineage>
</organism>
<proteinExistence type="predicted"/>
<accession>A0A846RLZ3</accession>
<dbReference type="InterPro" id="IPR002372">
    <property type="entry name" value="PQQ_rpt_dom"/>
</dbReference>
<name>A0A846RLZ3_9MICC</name>
<dbReference type="AlphaFoldDB" id="A0A846RLZ3"/>
<dbReference type="SUPFAM" id="SSF82171">
    <property type="entry name" value="DPP6 N-terminal domain-like"/>
    <property type="match status" value="1"/>
</dbReference>
<dbReference type="InterPro" id="IPR011047">
    <property type="entry name" value="Quinoprotein_ADH-like_sf"/>
</dbReference>
<dbReference type="Gene3D" id="2.130.10.10">
    <property type="entry name" value="YVTN repeat-like/Quinoprotein amine dehydrogenase"/>
    <property type="match status" value="2"/>
</dbReference>
<evidence type="ECO:0000259" key="1">
    <source>
        <dbReference type="Pfam" id="PF13360"/>
    </source>
</evidence>
<dbReference type="EMBL" id="JAATJL010000001">
    <property type="protein sequence ID" value="NJC21147.1"/>
    <property type="molecule type" value="Genomic_DNA"/>
</dbReference>
<dbReference type="InterPro" id="IPR018391">
    <property type="entry name" value="PQQ_b-propeller_rpt"/>
</dbReference>
<comment type="caution">
    <text evidence="2">The sequence shown here is derived from an EMBL/GenBank/DDBJ whole genome shotgun (WGS) entry which is preliminary data.</text>
</comment>
<dbReference type="Proteomes" id="UP000547458">
    <property type="component" value="Unassembled WGS sequence"/>
</dbReference>
<evidence type="ECO:0000313" key="2">
    <source>
        <dbReference type="EMBL" id="NJC21147.1"/>
    </source>
</evidence>
<dbReference type="SUPFAM" id="SSF50998">
    <property type="entry name" value="Quinoprotein alcohol dehydrogenase-like"/>
    <property type="match status" value="1"/>
</dbReference>
<protein>
    <submittedName>
        <fullName evidence="2">Outer membrane protein assembly factor BamB</fullName>
    </submittedName>
</protein>
<evidence type="ECO:0000313" key="3">
    <source>
        <dbReference type="Proteomes" id="UP000547458"/>
    </source>
</evidence>
<dbReference type="Pfam" id="PF13360">
    <property type="entry name" value="PQQ_2"/>
    <property type="match status" value="1"/>
</dbReference>
<dbReference type="RefSeq" id="WP_167990561.1">
    <property type="nucleotide sequence ID" value="NZ_JAATJL010000001.1"/>
</dbReference>
<feature type="domain" description="Pyrrolo-quinoline quinone repeat" evidence="1">
    <location>
        <begin position="536"/>
        <end position="619"/>
    </location>
</feature>
<dbReference type="SMART" id="SM00564">
    <property type="entry name" value="PQQ"/>
    <property type="match status" value="3"/>
</dbReference>
<keyword evidence="3" id="KW-1185">Reference proteome</keyword>
<sequence length="673" mass="71199">MTRYSSDNSPLTELSRRGLLQFGAAGALAAVTAGALADPASAATPREVLVTDLGPGVVQFGSKSAYQFEDTIYIGSRNVEPMFVIAYHIPSGRVVGQTSIPEGRSTQSLGADPTGRYLYIGTENAAGGIPTLYRWDLHNPTSPAEPLGRAGEVRVWALAVAPDGMVFFGGREPGGNLWQFDPATREITALGIAEPTATGARAIAATESTVYFGAGNTLGGGEASKAVLAAYDRATGEFTSILPAELADDDTIRELRLEGDRLVVGTANNTGSHVAVIDINDPSSYKVVRHDGITTKAMKVHGDNVFFLARANNARICDLSTMTVSPLQVDGLELGEVWGMAWAQDKLHAVSAYGFVAHIDLQALTATRTELIAAGAPAEPQLAMSVTAGGGFAYVAANGAIARHSLRTGEVVNLIAPGETKDAIWADQRLWMGQYSGLGLWAYTPGQGQEPAQAAPLPSDFNRPECVTWDETNKRVLVVSLSDAAGGSCLGVYNPATDDMTVYDRPLGAGKSIPAIVAHEGVAYLGGGDTGAGPAGEIAAVDPLTGKVLWSLDPEHNAPVTGMAVLGKHLYVVLNDGGFRVVDLAKRSIVHRADISEHGGRRTNLVVAQGRVYGVSSKALFRIDRRTFELDVLVGELEGAWYGGQPHISADERGRLYTLKDRNLIRVEVPRRF</sequence>